<dbReference type="Proteomes" id="UP000616724">
    <property type="component" value="Unassembled WGS sequence"/>
</dbReference>
<dbReference type="RefSeq" id="WP_203888798.1">
    <property type="nucleotide sequence ID" value="NZ_BOOH01000004.1"/>
</dbReference>
<keyword evidence="2" id="KW-1185">Reference proteome</keyword>
<gene>
    <name evidence="1" type="ORF">Plo01_04820</name>
</gene>
<proteinExistence type="predicted"/>
<evidence type="ECO:0000313" key="1">
    <source>
        <dbReference type="EMBL" id="GIH74053.1"/>
    </source>
</evidence>
<accession>A0A8J3RKP7</accession>
<dbReference type="EMBL" id="BOOH01000004">
    <property type="protein sequence ID" value="GIH74053.1"/>
    <property type="molecule type" value="Genomic_DNA"/>
</dbReference>
<evidence type="ECO:0000313" key="2">
    <source>
        <dbReference type="Proteomes" id="UP000616724"/>
    </source>
</evidence>
<protein>
    <submittedName>
        <fullName evidence="1">Uncharacterized protein</fullName>
    </submittedName>
</protein>
<organism evidence="1 2">
    <name type="scientific">Planobispora longispora</name>
    <dbReference type="NCBI Taxonomy" id="28887"/>
    <lineage>
        <taxon>Bacteria</taxon>
        <taxon>Bacillati</taxon>
        <taxon>Actinomycetota</taxon>
        <taxon>Actinomycetes</taxon>
        <taxon>Streptosporangiales</taxon>
        <taxon>Streptosporangiaceae</taxon>
        <taxon>Planobispora</taxon>
    </lineage>
</organism>
<reference evidence="1 2" key="1">
    <citation type="submission" date="2021-01" db="EMBL/GenBank/DDBJ databases">
        <title>Whole genome shotgun sequence of Planobispora longispora NBRC 13918.</title>
        <authorList>
            <person name="Komaki H."/>
            <person name="Tamura T."/>
        </authorList>
    </citation>
    <scope>NUCLEOTIDE SEQUENCE [LARGE SCALE GENOMIC DNA]</scope>
    <source>
        <strain evidence="1 2">NBRC 13918</strain>
    </source>
</reference>
<sequence>MVLSGASPRAEQEDERPVVCTFEPEPSVKAYVPTGIHRGRLRTDIGFGVDIDLDLDEFIRG</sequence>
<name>A0A8J3RKP7_9ACTN</name>
<comment type="caution">
    <text evidence="1">The sequence shown here is derived from an EMBL/GenBank/DDBJ whole genome shotgun (WGS) entry which is preliminary data.</text>
</comment>
<dbReference type="AlphaFoldDB" id="A0A8J3RKP7"/>